<dbReference type="AlphaFoldDB" id="A0A9P5Z9S8"/>
<comment type="caution">
    <text evidence="2">The sequence shown here is derived from an EMBL/GenBank/DDBJ whole genome shotgun (WGS) entry which is preliminary data.</text>
</comment>
<keyword evidence="1" id="KW-0812">Transmembrane</keyword>
<name>A0A9P5Z9S8_9AGAR</name>
<dbReference type="OrthoDB" id="3364107at2759"/>
<feature type="transmembrane region" description="Helical" evidence="1">
    <location>
        <begin position="43"/>
        <end position="62"/>
    </location>
</feature>
<feature type="transmembrane region" description="Helical" evidence="1">
    <location>
        <begin position="68"/>
        <end position="92"/>
    </location>
</feature>
<gene>
    <name evidence="2" type="ORF">BDN70DRAFT_290857</name>
</gene>
<dbReference type="EMBL" id="MU155152">
    <property type="protein sequence ID" value="KAF9483557.1"/>
    <property type="molecule type" value="Genomic_DNA"/>
</dbReference>
<evidence type="ECO:0008006" key="4">
    <source>
        <dbReference type="Google" id="ProtNLM"/>
    </source>
</evidence>
<keyword evidence="1" id="KW-0472">Membrane</keyword>
<keyword evidence="3" id="KW-1185">Reference proteome</keyword>
<proteinExistence type="predicted"/>
<organism evidence="2 3">
    <name type="scientific">Pholiota conissans</name>
    <dbReference type="NCBI Taxonomy" id="109636"/>
    <lineage>
        <taxon>Eukaryota</taxon>
        <taxon>Fungi</taxon>
        <taxon>Dikarya</taxon>
        <taxon>Basidiomycota</taxon>
        <taxon>Agaricomycotina</taxon>
        <taxon>Agaricomycetes</taxon>
        <taxon>Agaricomycetidae</taxon>
        <taxon>Agaricales</taxon>
        <taxon>Agaricineae</taxon>
        <taxon>Strophariaceae</taxon>
        <taxon>Pholiota</taxon>
    </lineage>
</organism>
<reference evidence="2" key="1">
    <citation type="submission" date="2020-11" db="EMBL/GenBank/DDBJ databases">
        <authorList>
            <consortium name="DOE Joint Genome Institute"/>
            <person name="Ahrendt S."/>
            <person name="Riley R."/>
            <person name="Andreopoulos W."/>
            <person name="Labutti K."/>
            <person name="Pangilinan J."/>
            <person name="Ruiz-Duenas F.J."/>
            <person name="Barrasa J.M."/>
            <person name="Sanchez-Garcia M."/>
            <person name="Camarero S."/>
            <person name="Miyauchi S."/>
            <person name="Serrano A."/>
            <person name="Linde D."/>
            <person name="Babiker R."/>
            <person name="Drula E."/>
            <person name="Ayuso-Fernandez I."/>
            <person name="Pacheco R."/>
            <person name="Padilla G."/>
            <person name="Ferreira P."/>
            <person name="Barriuso J."/>
            <person name="Kellner H."/>
            <person name="Castanera R."/>
            <person name="Alfaro M."/>
            <person name="Ramirez L."/>
            <person name="Pisabarro A.G."/>
            <person name="Kuo A."/>
            <person name="Tritt A."/>
            <person name="Lipzen A."/>
            <person name="He G."/>
            <person name="Yan M."/>
            <person name="Ng V."/>
            <person name="Cullen D."/>
            <person name="Martin F."/>
            <person name="Rosso M.-N."/>
            <person name="Henrissat B."/>
            <person name="Hibbett D."/>
            <person name="Martinez A.T."/>
            <person name="Grigoriev I.V."/>
        </authorList>
    </citation>
    <scope>NUCLEOTIDE SEQUENCE</scope>
    <source>
        <strain evidence="2">CIRM-BRFM 674</strain>
    </source>
</reference>
<evidence type="ECO:0000313" key="2">
    <source>
        <dbReference type="EMBL" id="KAF9483557.1"/>
    </source>
</evidence>
<evidence type="ECO:0000256" key="1">
    <source>
        <dbReference type="SAM" id="Phobius"/>
    </source>
</evidence>
<sequence length="141" mass="15462">MAGSPFRYHRYISLGVSIVLGIVMLGLCAHVRSKPSLGSNCGFDIMGMVTAALTLLMLPIMLVFTRSIFLLAELVVLCLMWILWVVSAALAIEARQDVLDGRSCNIFHESARTTCHEMIAIETISVFIFVTCTYSPNSSLS</sequence>
<dbReference type="Proteomes" id="UP000807469">
    <property type="component" value="Unassembled WGS sequence"/>
</dbReference>
<keyword evidence="1" id="KW-1133">Transmembrane helix</keyword>
<evidence type="ECO:0000313" key="3">
    <source>
        <dbReference type="Proteomes" id="UP000807469"/>
    </source>
</evidence>
<protein>
    <recommendedName>
        <fullName evidence="4">MARVEL domain-containing protein</fullName>
    </recommendedName>
</protein>
<feature type="transmembrane region" description="Helical" evidence="1">
    <location>
        <begin position="12"/>
        <end position="31"/>
    </location>
</feature>
<accession>A0A9P5Z9S8</accession>